<dbReference type="SUPFAM" id="SSF54593">
    <property type="entry name" value="Glyoxalase/Bleomycin resistance protein/Dihydroxybiphenyl dioxygenase"/>
    <property type="match status" value="1"/>
</dbReference>
<dbReference type="PANTHER" id="PTHR39434:SF1">
    <property type="entry name" value="VOC DOMAIN-CONTAINING PROTEIN"/>
    <property type="match status" value="1"/>
</dbReference>
<dbReference type="AlphaFoldDB" id="A0AA41ZA01"/>
<dbReference type="InterPro" id="IPR029068">
    <property type="entry name" value="Glyas_Bleomycin-R_OHBP_Dase"/>
</dbReference>
<comment type="caution">
    <text evidence="2">The sequence shown here is derived from an EMBL/GenBank/DDBJ whole genome shotgun (WGS) entry which is preliminary data.</text>
</comment>
<feature type="domain" description="VOC" evidence="1">
    <location>
        <begin position="4"/>
        <end position="130"/>
    </location>
</feature>
<keyword evidence="3" id="KW-1185">Reference proteome</keyword>
<protein>
    <submittedName>
        <fullName evidence="2">VOC family protein</fullName>
    </submittedName>
</protein>
<dbReference type="InterPro" id="IPR004360">
    <property type="entry name" value="Glyas_Fos-R_dOase_dom"/>
</dbReference>
<dbReference type="PANTHER" id="PTHR39434">
    <property type="match status" value="1"/>
</dbReference>
<gene>
    <name evidence="2" type="ORF">NEE01_13220</name>
</gene>
<name>A0AA41ZA01_9SPHN</name>
<sequence length="146" mass="15794">MTLRPFHLAFPVHDLAAARAFYGGVLGCREGRSSARWIDFDLGGHQIVAHLDEAMRPHETSNAVDGHDVPVPHFGVVLTMADWHVLAERVEAAGIAFGIAPYVRFAGEPGEQATMFFRDPSGNALEFKAFADDAMLFATGAEEIAA</sequence>
<dbReference type="Pfam" id="PF00903">
    <property type="entry name" value="Glyoxalase"/>
    <property type="match status" value="1"/>
</dbReference>
<proteinExistence type="predicted"/>
<dbReference type="RefSeq" id="WP_265269260.1">
    <property type="nucleotide sequence ID" value="NZ_JANFAV010000008.1"/>
</dbReference>
<accession>A0AA41ZA01</accession>
<dbReference type="Gene3D" id="3.10.180.10">
    <property type="entry name" value="2,3-Dihydroxybiphenyl 1,2-Dioxygenase, domain 1"/>
    <property type="match status" value="1"/>
</dbReference>
<dbReference type="PROSITE" id="PS51819">
    <property type="entry name" value="VOC"/>
    <property type="match status" value="1"/>
</dbReference>
<evidence type="ECO:0000259" key="1">
    <source>
        <dbReference type="PROSITE" id="PS51819"/>
    </source>
</evidence>
<dbReference type="EMBL" id="JANFAV010000008">
    <property type="protein sequence ID" value="MCW6535739.1"/>
    <property type="molecule type" value="Genomic_DNA"/>
</dbReference>
<evidence type="ECO:0000313" key="2">
    <source>
        <dbReference type="EMBL" id="MCW6535739.1"/>
    </source>
</evidence>
<dbReference type="CDD" id="cd08357">
    <property type="entry name" value="VOC_like"/>
    <property type="match status" value="1"/>
</dbReference>
<dbReference type="Proteomes" id="UP001165565">
    <property type="component" value="Unassembled WGS sequence"/>
</dbReference>
<evidence type="ECO:0000313" key="3">
    <source>
        <dbReference type="Proteomes" id="UP001165565"/>
    </source>
</evidence>
<organism evidence="2 3">
    <name type="scientific">Sphingomonas lycopersici</name>
    <dbReference type="NCBI Taxonomy" id="2951807"/>
    <lineage>
        <taxon>Bacteria</taxon>
        <taxon>Pseudomonadati</taxon>
        <taxon>Pseudomonadota</taxon>
        <taxon>Alphaproteobacteria</taxon>
        <taxon>Sphingomonadales</taxon>
        <taxon>Sphingomonadaceae</taxon>
        <taxon>Sphingomonas</taxon>
    </lineage>
</organism>
<reference evidence="2" key="1">
    <citation type="submission" date="2022-06" db="EMBL/GenBank/DDBJ databases">
        <title>Sphingomonas sp. nov. isolated from rhizosphere soil of tomato.</title>
        <authorList>
            <person name="Dong H."/>
            <person name="Gao R."/>
        </authorList>
    </citation>
    <scope>NUCLEOTIDE SEQUENCE</scope>
    <source>
        <strain evidence="2">MMSM24</strain>
    </source>
</reference>
<dbReference type="InterPro" id="IPR037523">
    <property type="entry name" value="VOC_core"/>
</dbReference>